<evidence type="ECO:0000313" key="11">
    <source>
        <dbReference type="EMBL" id="KAL2082790.1"/>
    </source>
</evidence>
<dbReference type="Gene3D" id="3.30.70.270">
    <property type="match status" value="2"/>
</dbReference>
<accession>A0ABD1J6G8</accession>
<evidence type="ECO:0000256" key="4">
    <source>
        <dbReference type="ARBA" id="ARBA00022679"/>
    </source>
</evidence>
<dbReference type="InterPro" id="IPR051320">
    <property type="entry name" value="Viral_Replic_Matur_Polypro"/>
</dbReference>
<dbReference type="PANTHER" id="PTHR33064:SF37">
    <property type="entry name" value="RIBONUCLEASE H"/>
    <property type="match status" value="1"/>
</dbReference>
<protein>
    <recommendedName>
        <fullName evidence="2">ribonuclease H</fullName>
        <ecNumber evidence="2">3.1.26.4</ecNumber>
    </recommendedName>
</protein>
<dbReference type="GO" id="GO:0004523">
    <property type="term" value="F:RNA-DNA hybrid ribonuclease activity"/>
    <property type="evidence" value="ECO:0007669"/>
    <property type="project" value="UniProtKB-EC"/>
</dbReference>
<dbReference type="EC" id="3.1.26.4" evidence="2"/>
<keyword evidence="7" id="KW-0255">Endonuclease</keyword>
<reference evidence="11 12" key="1">
    <citation type="submission" date="2024-09" db="EMBL/GenBank/DDBJ databases">
        <title>A chromosome-level genome assembly of Gray's grenadier anchovy, Coilia grayii.</title>
        <authorList>
            <person name="Fu Z."/>
        </authorList>
    </citation>
    <scope>NUCLEOTIDE SEQUENCE [LARGE SCALE GENOMIC DNA]</scope>
    <source>
        <strain evidence="11">G4</strain>
        <tissue evidence="11">Muscle</tissue>
    </source>
</reference>
<feature type="domain" description="Reverse transcriptase" evidence="10">
    <location>
        <begin position="17"/>
        <end position="196"/>
    </location>
</feature>
<evidence type="ECO:0000256" key="2">
    <source>
        <dbReference type="ARBA" id="ARBA00012180"/>
    </source>
</evidence>
<dbReference type="AlphaFoldDB" id="A0ABD1J6G8"/>
<keyword evidence="8" id="KW-0378">Hydrolase</keyword>
<evidence type="ECO:0000256" key="1">
    <source>
        <dbReference type="ARBA" id="ARBA00010879"/>
    </source>
</evidence>
<dbReference type="CDD" id="cd01647">
    <property type="entry name" value="RT_LTR"/>
    <property type="match status" value="1"/>
</dbReference>
<evidence type="ECO:0000259" key="10">
    <source>
        <dbReference type="PROSITE" id="PS50878"/>
    </source>
</evidence>
<evidence type="ECO:0000256" key="8">
    <source>
        <dbReference type="ARBA" id="ARBA00022801"/>
    </source>
</evidence>
<keyword evidence="3" id="KW-0645">Protease</keyword>
<dbReference type="PANTHER" id="PTHR33064">
    <property type="entry name" value="POL PROTEIN"/>
    <property type="match status" value="1"/>
</dbReference>
<keyword evidence="12" id="KW-1185">Reference proteome</keyword>
<evidence type="ECO:0000256" key="3">
    <source>
        <dbReference type="ARBA" id="ARBA00022670"/>
    </source>
</evidence>
<evidence type="ECO:0000313" key="12">
    <source>
        <dbReference type="Proteomes" id="UP001591681"/>
    </source>
</evidence>
<organism evidence="11 12">
    <name type="scientific">Coilia grayii</name>
    <name type="common">Gray's grenadier anchovy</name>
    <dbReference type="NCBI Taxonomy" id="363190"/>
    <lineage>
        <taxon>Eukaryota</taxon>
        <taxon>Metazoa</taxon>
        <taxon>Chordata</taxon>
        <taxon>Craniata</taxon>
        <taxon>Vertebrata</taxon>
        <taxon>Euteleostomi</taxon>
        <taxon>Actinopterygii</taxon>
        <taxon>Neopterygii</taxon>
        <taxon>Teleostei</taxon>
        <taxon>Clupei</taxon>
        <taxon>Clupeiformes</taxon>
        <taxon>Clupeoidei</taxon>
        <taxon>Engraulidae</taxon>
        <taxon>Coilinae</taxon>
        <taxon>Coilia</taxon>
    </lineage>
</organism>
<dbReference type="Pfam" id="PF00078">
    <property type="entry name" value="RVT_1"/>
    <property type="match status" value="1"/>
</dbReference>
<sequence length="250" mass="27663">MSPIKQAIVKDQVQEVLAAGIIKPSHSGWSSPVVLVPKKDGGYRFCIDYRRLNKLTESDVFPLLNISEILESLAGSTIFSTIDLNSGYWQVAMSQESKAKTAFITPSGLYEFNVMPFGLKNAPATFQSLMATVLERLNGKCCLVYLDDILCFSATEAQHFSDLQDVFDCLLQAGLTLNLKKSRFCLSEVKFLGHIVNSAGVTAHPDKVTAIMNYPVPQNLKEVQRILGLSGWYHRFVPGFSQIAEPLNNP</sequence>
<keyword evidence="6" id="KW-0540">Nuclease</keyword>
<comment type="caution">
    <text evidence="11">The sequence shown here is derived from an EMBL/GenBank/DDBJ whole genome shotgun (WGS) entry which is preliminary data.</text>
</comment>
<dbReference type="InterPro" id="IPR043502">
    <property type="entry name" value="DNA/RNA_pol_sf"/>
</dbReference>
<proteinExistence type="inferred from homology"/>
<dbReference type="InterPro" id="IPR000477">
    <property type="entry name" value="RT_dom"/>
</dbReference>
<keyword evidence="5" id="KW-0548">Nucleotidyltransferase</keyword>
<name>A0ABD1J6G8_9TELE</name>
<evidence type="ECO:0000256" key="9">
    <source>
        <dbReference type="ARBA" id="ARBA00022918"/>
    </source>
</evidence>
<comment type="similarity">
    <text evidence="1">Belongs to the beta type-B retroviral polymerase family. HERV class-II K(HML-2) pol subfamily.</text>
</comment>
<keyword evidence="9" id="KW-0695">RNA-directed DNA polymerase</keyword>
<dbReference type="GO" id="GO:0008233">
    <property type="term" value="F:peptidase activity"/>
    <property type="evidence" value="ECO:0007669"/>
    <property type="project" value="UniProtKB-KW"/>
</dbReference>
<dbReference type="FunFam" id="3.10.10.10:FF:000007">
    <property type="entry name" value="Retrovirus-related Pol polyprotein from transposon 17.6-like Protein"/>
    <property type="match status" value="1"/>
</dbReference>
<evidence type="ECO:0000256" key="7">
    <source>
        <dbReference type="ARBA" id="ARBA00022759"/>
    </source>
</evidence>
<dbReference type="Proteomes" id="UP001591681">
    <property type="component" value="Unassembled WGS sequence"/>
</dbReference>
<dbReference type="GO" id="GO:0003964">
    <property type="term" value="F:RNA-directed DNA polymerase activity"/>
    <property type="evidence" value="ECO:0007669"/>
    <property type="project" value="UniProtKB-KW"/>
</dbReference>
<gene>
    <name evidence="11" type="ORF">ACEWY4_022608</name>
</gene>
<dbReference type="SUPFAM" id="SSF56672">
    <property type="entry name" value="DNA/RNA polymerases"/>
    <property type="match status" value="1"/>
</dbReference>
<dbReference type="EMBL" id="JBHFQA010000019">
    <property type="protein sequence ID" value="KAL2082790.1"/>
    <property type="molecule type" value="Genomic_DNA"/>
</dbReference>
<dbReference type="GO" id="GO:0006508">
    <property type="term" value="P:proteolysis"/>
    <property type="evidence" value="ECO:0007669"/>
    <property type="project" value="UniProtKB-KW"/>
</dbReference>
<dbReference type="PROSITE" id="PS50878">
    <property type="entry name" value="RT_POL"/>
    <property type="match status" value="1"/>
</dbReference>
<dbReference type="Gene3D" id="3.10.10.10">
    <property type="entry name" value="HIV Type 1 Reverse Transcriptase, subunit A, domain 1"/>
    <property type="match status" value="1"/>
</dbReference>
<keyword evidence="4" id="KW-0808">Transferase</keyword>
<evidence type="ECO:0000256" key="6">
    <source>
        <dbReference type="ARBA" id="ARBA00022722"/>
    </source>
</evidence>
<dbReference type="InterPro" id="IPR043128">
    <property type="entry name" value="Rev_trsase/Diguanyl_cyclase"/>
</dbReference>
<evidence type="ECO:0000256" key="5">
    <source>
        <dbReference type="ARBA" id="ARBA00022695"/>
    </source>
</evidence>